<accession>A0A0N4Y1P7</accession>
<organism evidence="3">
    <name type="scientific">Nippostrongylus brasiliensis</name>
    <name type="common">Rat hookworm</name>
    <dbReference type="NCBI Taxonomy" id="27835"/>
    <lineage>
        <taxon>Eukaryota</taxon>
        <taxon>Metazoa</taxon>
        <taxon>Ecdysozoa</taxon>
        <taxon>Nematoda</taxon>
        <taxon>Chromadorea</taxon>
        <taxon>Rhabditida</taxon>
        <taxon>Rhabditina</taxon>
        <taxon>Rhabditomorpha</taxon>
        <taxon>Strongyloidea</taxon>
        <taxon>Heligmosomidae</taxon>
        <taxon>Nippostrongylus</taxon>
    </lineage>
</organism>
<name>A0A0N4Y1P7_NIPBR</name>
<protein>
    <submittedName>
        <fullName evidence="3">Secreted protein</fullName>
    </submittedName>
</protein>
<sequence length="89" mass="10049">MRLKTHPPLSYLLCFIVSLRGLSEKSIFYGFLMSKIFLYNCRDSIEKGDDKQAVSVVTIAAFNSPGFVTESSTVEMDPMKGHVDVWIKL</sequence>
<dbReference type="AlphaFoldDB" id="A0A0N4Y1P7"/>
<evidence type="ECO:0000313" key="3">
    <source>
        <dbReference type="WBParaSite" id="NBR_0000955801-mRNA-1"/>
    </source>
</evidence>
<proteinExistence type="predicted"/>
<gene>
    <name evidence="1" type="ORF">NBR_LOCUS9559</name>
</gene>
<dbReference type="EMBL" id="UYSL01020158">
    <property type="protein sequence ID" value="VDL73148.1"/>
    <property type="molecule type" value="Genomic_DNA"/>
</dbReference>
<reference evidence="3" key="1">
    <citation type="submission" date="2017-02" db="UniProtKB">
        <authorList>
            <consortium name="WormBaseParasite"/>
        </authorList>
    </citation>
    <scope>IDENTIFICATION</scope>
</reference>
<evidence type="ECO:0000313" key="2">
    <source>
        <dbReference type="Proteomes" id="UP000271162"/>
    </source>
</evidence>
<dbReference type="WBParaSite" id="NBR_0000955801-mRNA-1">
    <property type="protein sequence ID" value="NBR_0000955801-mRNA-1"/>
    <property type="gene ID" value="NBR_0000955801"/>
</dbReference>
<reference evidence="1 2" key="2">
    <citation type="submission" date="2018-11" db="EMBL/GenBank/DDBJ databases">
        <authorList>
            <consortium name="Pathogen Informatics"/>
        </authorList>
    </citation>
    <scope>NUCLEOTIDE SEQUENCE [LARGE SCALE GENOMIC DNA]</scope>
</reference>
<evidence type="ECO:0000313" key="1">
    <source>
        <dbReference type="EMBL" id="VDL73148.1"/>
    </source>
</evidence>
<dbReference type="Proteomes" id="UP000271162">
    <property type="component" value="Unassembled WGS sequence"/>
</dbReference>
<keyword evidence="2" id="KW-1185">Reference proteome</keyword>